<dbReference type="RefSeq" id="WP_111946229.1">
    <property type="nucleotide sequence ID" value="NZ_CATNYA010000118.1"/>
</dbReference>
<evidence type="ECO:0000313" key="2">
    <source>
        <dbReference type="Proteomes" id="UP000250234"/>
    </source>
</evidence>
<accession>A0A2X3BWZ4</accession>
<evidence type="ECO:0000313" key="1">
    <source>
        <dbReference type="EMBL" id="SQC08722.1"/>
    </source>
</evidence>
<sequence length="189" mass="22459">MKFRITKENIEGYNTELKIRRMNYDQVVVNYQNNSGIKTFKMNEGELVSEGEVDDIIKKYNDLLKIKINRGTSALFYKGIIDSIEESIEEVKSLKVLNDFTKSTSKRGIWDKEILIYLNESYPIKIEASGRNFREDSYKFNIKVLEEAEFIEMCHFNIEKLKNQIGWRERQLNVYKKIVEKIEKESNFE</sequence>
<dbReference type="AlphaFoldDB" id="A0A2X3BWZ4"/>
<reference evidence="1 2" key="1">
    <citation type="submission" date="2018-06" db="EMBL/GenBank/DDBJ databases">
        <authorList>
            <consortium name="Pathogen Informatics"/>
            <person name="Doyle S."/>
        </authorList>
    </citation>
    <scope>NUCLEOTIDE SEQUENCE [LARGE SCALE GENOMIC DNA]</scope>
    <source>
        <strain evidence="1 2">NCTC8081</strain>
    </source>
</reference>
<gene>
    <name evidence="1" type="ORF">NCTC8081_02669</name>
</gene>
<protein>
    <submittedName>
        <fullName evidence="1">Uncharacterized protein</fullName>
    </submittedName>
</protein>
<dbReference type="EMBL" id="UAWO01000002">
    <property type="protein sequence ID" value="SQC08722.1"/>
    <property type="molecule type" value="Genomic_DNA"/>
</dbReference>
<dbReference type="Proteomes" id="UP000250234">
    <property type="component" value="Unassembled WGS sequence"/>
</dbReference>
<name>A0A2X3BWZ4_CLOPF</name>
<proteinExistence type="predicted"/>
<organism evidence="1 2">
    <name type="scientific">Clostridium perfringens</name>
    <dbReference type="NCBI Taxonomy" id="1502"/>
    <lineage>
        <taxon>Bacteria</taxon>
        <taxon>Bacillati</taxon>
        <taxon>Bacillota</taxon>
        <taxon>Clostridia</taxon>
        <taxon>Eubacteriales</taxon>
        <taxon>Clostridiaceae</taxon>
        <taxon>Clostridium</taxon>
    </lineage>
</organism>